<protein>
    <recommendedName>
        <fullName evidence="4">Integrase</fullName>
    </recommendedName>
</protein>
<reference evidence="2 3" key="1">
    <citation type="submission" date="2020-02" db="EMBL/GenBank/DDBJ databases">
        <title>Acidophilic actinobacteria isolated from forest soil.</title>
        <authorList>
            <person name="Golinska P."/>
        </authorList>
    </citation>
    <scope>NUCLEOTIDE SEQUENCE [LARGE SCALE GENOMIC DNA]</scope>
    <source>
        <strain evidence="2 3">NL8</strain>
    </source>
</reference>
<proteinExistence type="predicted"/>
<evidence type="ECO:0000313" key="2">
    <source>
        <dbReference type="EMBL" id="MBS2547704.1"/>
    </source>
</evidence>
<organism evidence="2 3">
    <name type="scientific">Catenulispora pinistramenti</name>
    <dbReference type="NCBI Taxonomy" id="2705254"/>
    <lineage>
        <taxon>Bacteria</taxon>
        <taxon>Bacillati</taxon>
        <taxon>Actinomycetota</taxon>
        <taxon>Actinomycetes</taxon>
        <taxon>Catenulisporales</taxon>
        <taxon>Catenulisporaceae</taxon>
        <taxon>Catenulispora</taxon>
    </lineage>
</organism>
<evidence type="ECO:0000256" key="1">
    <source>
        <dbReference type="ARBA" id="ARBA00023172"/>
    </source>
</evidence>
<evidence type="ECO:0000313" key="3">
    <source>
        <dbReference type="Proteomes" id="UP000730482"/>
    </source>
</evidence>
<sequence length="78" mass="8773">MPTKVQYDSPLGKRPYDLRHTCVSTRLNAGVPAPQVAEWAGHSVEMLLSTYAKCVDGQEDVARKRIERALDWNDDEDA</sequence>
<dbReference type="RefSeq" id="WP_212009284.1">
    <property type="nucleotide sequence ID" value="NZ_JAAFYZ010000033.1"/>
</dbReference>
<dbReference type="EMBL" id="JAAFYZ010000033">
    <property type="protein sequence ID" value="MBS2547704.1"/>
    <property type="molecule type" value="Genomic_DNA"/>
</dbReference>
<gene>
    <name evidence="2" type="ORF">KGQ19_12585</name>
</gene>
<dbReference type="Proteomes" id="UP000730482">
    <property type="component" value="Unassembled WGS sequence"/>
</dbReference>
<comment type="caution">
    <text evidence="2">The sequence shown here is derived from an EMBL/GenBank/DDBJ whole genome shotgun (WGS) entry which is preliminary data.</text>
</comment>
<keyword evidence="1" id="KW-0233">DNA recombination</keyword>
<dbReference type="Gene3D" id="1.10.443.10">
    <property type="entry name" value="Intergrase catalytic core"/>
    <property type="match status" value="1"/>
</dbReference>
<name>A0ABS5KNX8_9ACTN</name>
<keyword evidence="3" id="KW-1185">Reference proteome</keyword>
<accession>A0ABS5KNX8</accession>
<dbReference type="InterPro" id="IPR013762">
    <property type="entry name" value="Integrase-like_cat_sf"/>
</dbReference>
<evidence type="ECO:0008006" key="4">
    <source>
        <dbReference type="Google" id="ProtNLM"/>
    </source>
</evidence>
<dbReference type="InterPro" id="IPR011010">
    <property type="entry name" value="DNA_brk_join_enz"/>
</dbReference>
<dbReference type="SUPFAM" id="SSF56349">
    <property type="entry name" value="DNA breaking-rejoining enzymes"/>
    <property type="match status" value="1"/>
</dbReference>